<evidence type="ECO:0000313" key="1">
    <source>
        <dbReference type="EMBL" id="RMC10053.1"/>
    </source>
</evidence>
<evidence type="ECO:0000313" key="2">
    <source>
        <dbReference type="Proteomes" id="UP000269221"/>
    </source>
</evidence>
<proteinExistence type="predicted"/>
<dbReference type="Proteomes" id="UP000269221">
    <property type="component" value="Unassembled WGS sequence"/>
</dbReference>
<protein>
    <submittedName>
        <fullName evidence="1">Uncharacterized protein</fullName>
    </submittedName>
</protein>
<gene>
    <name evidence="1" type="ORF">DUI87_12851</name>
</gene>
<organism evidence="1 2">
    <name type="scientific">Hirundo rustica rustica</name>
    <dbReference type="NCBI Taxonomy" id="333673"/>
    <lineage>
        <taxon>Eukaryota</taxon>
        <taxon>Metazoa</taxon>
        <taxon>Chordata</taxon>
        <taxon>Craniata</taxon>
        <taxon>Vertebrata</taxon>
        <taxon>Euteleostomi</taxon>
        <taxon>Archelosauria</taxon>
        <taxon>Archosauria</taxon>
        <taxon>Dinosauria</taxon>
        <taxon>Saurischia</taxon>
        <taxon>Theropoda</taxon>
        <taxon>Coelurosauria</taxon>
        <taxon>Aves</taxon>
        <taxon>Neognathae</taxon>
        <taxon>Neoaves</taxon>
        <taxon>Telluraves</taxon>
        <taxon>Australaves</taxon>
        <taxon>Passeriformes</taxon>
        <taxon>Sylvioidea</taxon>
        <taxon>Hirundinidae</taxon>
        <taxon>Hirundo</taxon>
    </lineage>
</organism>
<dbReference type="AlphaFoldDB" id="A0A3M0KA41"/>
<name>A0A3M0KA41_HIRRU</name>
<accession>A0A3M0KA41</accession>
<sequence>MKAMLPSQMTPVSCKQKKERSDDVYFTEDRSNVADLAHGEVLFDRVGADRKILGLVFAAEDGDAGLGVEDLRTRGRHGLWAEELECEFWIELLEEESSSTKLRLWNDVGTMRQEK</sequence>
<reference evidence="1 2" key="1">
    <citation type="submission" date="2018-07" db="EMBL/GenBank/DDBJ databases">
        <title>A high quality draft genome assembly of the barn swallow (H. rustica rustica).</title>
        <authorList>
            <person name="Formenti G."/>
            <person name="Chiara M."/>
            <person name="Poveda L."/>
            <person name="Francoijs K.-J."/>
            <person name="Bonisoli-Alquati A."/>
            <person name="Canova L."/>
            <person name="Gianfranceschi L."/>
            <person name="Horner D.S."/>
            <person name="Saino N."/>
        </authorList>
    </citation>
    <scope>NUCLEOTIDE SEQUENCE [LARGE SCALE GENOMIC DNA]</scope>
    <source>
        <strain evidence="1">Chelidonia</strain>
        <tissue evidence="1">Blood</tissue>
    </source>
</reference>
<dbReference type="EMBL" id="QRBI01000112">
    <property type="protein sequence ID" value="RMC10053.1"/>
    <property type="molecule type" value="Genomic_DNA"/>
</dbReference>
<keyword evidence="2" id="KW-1185">Reference proteome</keyword>
<comment type="caution">
    <text evidence="1">The sequence shown here is derived from an EMBL/GenBank/DDBJ whole genome shotgun (WGS) entry which is preliminary data.</text>
</comment>